<gene>
    <name evidence="6" type="ORF">GON01_16230</name>
</gene>
<dbReference type="GO" id="GO:0003723">
    <property type="term" value="F:RNA binding"/>
    <property type="evidence" value="ECO:0007669"/>
    <property type="project" value="UniProtKB-KW"/>
</dbReference>
<evidence type="ECO:0000256" key="4">
    <source>
        <dbReference type="ARBA" id="ARBA00022884"/>
    </source>
</evidence>
<dbReference type="EMBL" id="WQMS01000020">
    <property type="protein sequence ID" value="MVO79481.1"/>
    <property type="molecule type" value="Genomic_DNA"/>
</dbReference>
<proteinExistence type="predicted"/>
<keyword evidence="4" id="KW-0694">RNA-binding</keyword>
<protein>
    <submittedName>
        <fullName evidence="6">Methyltransferase domain-containing protein</fullName>
    </submittedName>
</protein>
<dbReference type="InterPro" id="IPR001737">
    <property type="entry name" value="KsgA/Erm"/>
</dbReference>
<keyword evidence="7" id="KW-1185">Reference proteome</keyword>
<evidence type="ECO:0000256" key="2">
    <source>
        <dbReference type="ARBA" id="ARBA00022679"/>
    </source>
</evidence>
<dbReference type="PANTHER" id="PTHR11727">
    <property type="entry name" value="DIMETHYLADENOSINE TRANSFERASE"/>
    <property type="match status" value="1"/>
</dbReference>
<dbReference type="Pfam" id="PF13649">
    <property type="entry name" value="Methyltransf_25"/>
    <property type="match status" value="1"/>
</dbReference>
<dbReference type="PANTHER" id="PTHR11727:SF7">
    <property type="entry name" value="DIMETHYLADENOSINE TRANSFERASE-RELATED"/>
    <property type="match status" value="1"/>
</dbReference>
<dbReference type="InterPro" id="IPR020596">
    <property type="entry name" value="rRNA_Ade_Mease_Trfase_CS"/>
</dbReference>
<evidence type="ECO:0000256" key="3">
    <source>
        <dbReference type="ARBA" id="ARBA00022691"/>
    </source>
</evidence>
<comment type="caution">
    <text evidence="6">The sequence shown here is derived from an EMBL/GenBank/DDBJ whole genome shotgun (WGS) entry which is preliminary data.</text>
</comment>
<reference evidence="6 7" key="1">
    <citation type="submission" date="2019-12" db="EMBL/GenBank/DDBJ databases">
        <authorList>
            <person name="Huq M.A."/>
        </authorList>
    </citation>
    <scope>NUCLEOTIDE SEQUENCE [LARGE SCALE GENOMIC DNA]</scope>
    <source>
        <strain evidence="6 7">MAH-20</strain>
    </source>
</reference>
<evidence type="ECO:0000313" key="6">
    <source>
        <dbReference type="EMBL" id="MVO79481.1"/>
    </source>
</evidence>
<keyword evidence="3" id="KW-0949">S-adenosyl-L-methionine</keyword>
<dbReference type="SMART" id="SM00650">
    <property type="entry name" value="rADc"/>
    <property type="match status" value="1"/>
</dbReference>
<keyword evidence="2 6" id="KW-0808">Transferase</keyword>
<dbReference type="InterPro" id="IPR029063">
    <property type="entry name" value="SAM-dependent_MTases_sf"/>
</dbReference>
<name>A0A6I4J9E5_9SPHN</name>
<organism evidence="6 7">
    <name type="scientific">Sphingomonas horti</name>
    <dbReference type="NCBI Taxonomy" id="2682842"/>
    <lineage>
        <taxon>Bacteria</taxon>
        <taxon>Pseudomonadati</taxon>
        <taxon>Pseudomonadota</taxon>
        <taxon>Alphaproteobacteria</taxon>
        <taxon>Sphingomonadales</taxon>
        <taxon>Sphingomonadaceae</taxon>
        <taxon>Sphingomonas</taxon>
    </lineage>
</organism>
<dbReference type="InterPro" id="IPR020598">
    <property type="entry name" value="rRNA_Ade_methylase_Trfase_N"/>
</dbReference>
<keyword evidence="1 6" id="KW-0489">Methyltransferase</keyword>
<dbReference type="AlphaFoldDB" id="A0A6I4J9E5"/>
<dbReference type="InterPro" id="IPR041698">
    <property type="entry name" value="Methyltransf_25"/>
</dbReference>
<dbReference type="GO" id="GO:0000179">
    <property type="term" value="F:rRNA (adenine-N6,N6-)-dimethyltransferase activity"/>
    <property type="evidence" value="ECO:0007669"/>
    <property type="project" value="InterPro"/>
</dbReference>
<dbReference type="CDD" id="cd02440">
    <property type="entry name" value="AdoMet_MTases"/>
    <property type="match status" value="1"/>
</dbReference>
<evidence type="ECO:0000256" key="1">
    <source>
        <dbReference type="ARBA" id="ARBA00022603"/>
    </source>
</evidence>
<sequence>MGDLIASRHRLRLLHPHSAARRVRFNPVALRRLTLHWARVSGPVNDWLNFVQRMARNPRAIGAISPASAALAEAMAAQVDFSLPGRVLELGPGTGAVTKALVRRGMGSDSVVAIEADATFARLLRARFPGLEVIEGDATDARRLQRLGPFSAIISSLPLLNFPNHERVSLVRELLRLVPPGAPFVQYSYGVKPPLPRSADVRITLAAKVWRNVPPARIWVFQAAGAEMPAAQRVWENVG</sequence>
<dbReference type="SUPFAM" id="SSF53335">
    <property type="entry name" value="S-adenosyl-L-methionine-dependent methyltransferases"/>
    <property type="match status" value="1"/>
</dbReference>
<evidence type="ECO:0000259" key="5">
    <source>
        <dbReference type="SMART" id="SM00650"/>
    </source>
</evidence>
<dbReference type="PROSITE" id="PS01131">
    <property type="entry name" value="RRNA_A_DIMETH"/>
    <property type="match status" value="1"/>
</dbReference>
<accession>A0A6I4J9E5</accession>
<dbReference type="Proteomes" id="UP000441389">
    <property type="component" value="Unassembled WGS sequence"/>
</dbReference>
<dbReference type="Gene3D" id="3.40.50.150">
    <property type="entry name" value="Vaccinia Virus protein VP39"/>
    <property type="match status" value="1"/>
</dbReference>
<evidence type="ECO:0000313" key="7">
    <source>
        <dbReference type="Proteomes" id="UP000441389"/>
    </source>
</evidence>
<feature type="domain" description="Ribosomal RNA adenine methylase transferase N-terminal" evidence="5">
    <location>
        <begin position="71"/>
        <end position="207"/>
    </location>
</feature>